<dbReference type="EMBL" id="GEVI01007663">
    <property type="protein sequence ID" value="JAU24657.1"/>
    <property type="molecule type" value="Transcribed_RNA"/>
</dbReference>
<proteinExistence type="predicted"/>
<dbReference type="AlphaFoldDB" id="A0A1J3DXP5"/>
<accession>A0A1J3DXP5</accession>
<evidence type="ECO:0000313" key="1">
    <source>
        <dbReference type="EMBL" id="JAU24657.1"/>
    </source>
</evidence>
<gene>
    <name evidence="1" type="ORF">GA_TR14287_c0_g1_i1_g.44619</name>
</gene>
<protein>
    <submittedName>
        <fullName evidence="1">Uncharacterized protein</fullName>
    </submittedName>
</protein>
<organism evidence="1">
    <name type="scientific">Noccaea caerulescens</name>
    <name type="common">Alpine penny-cress</name>
    <name type="synonym">Thlaspi caerulescens</name>
    <dbReference type="NCBI Taxonomy" id="107243"/>
    <lineage>
        <taxon>Eukaryota</taxon>
        <taxon>Viridiplantae</taxon>
        <taxon>Streptophyta</taxon>
        <taxon>Embryophyta</taxon>
        <taxon>Tracheophyta</taxon>
        <taxon>Spermatophyta</taxon>
        <taxon>Magnoliopsida</taxon>
        <taxon>eudicotyledons</taxon>
        <taxon>Gunneridae</taxon>
        <taxon>Pentapetalae</taxon>
        <taxon>rosids</taxon>
        <taxon>malvids</taxon>
        <taxon>Brassicales</taxon>
        <taxon>Brassicaceae</taxon>
        <taxon>Coluteocarpeae</taxon>
        <taxon>Noccaea</taxon>
    </lineage>
</organism>
<reference evidence="1" key="1">
    <citation type="submission" date="2016-07" db="EMBL/GenBank/DDBJ databases">
        <title>De novo transcriptome assembly of four accessions of the metal hyperaccumulator plant Noccaea caerulescens.</title>
        <authorList>
            <person name="Blande D."/>
            <person name="Halimaa P."/>
            <person name="Tervahauta A.I."/>
            <person name="Aarts M.G."/>
            <person name="Karenlampi S.O."/>
        </authorList>
    </citation>
    <scope>NUCLEOTIDE SEQUENCE</scope>
</reference>
<sequence length="77" mass="8712">MTPYGLFLQVVAFEVSKIEACFRVNRASEIKDLHEMQTHLNRDNDFTGSLKRISSIIARGRLGKEKKLSVLVSSMEA</sequence>
<name>A0A1J3DXP5_NOCCA</name>